<keyword evidence="10" id="KW-0966">Cell projection</keyword>
<reference evidence="13" key="1">
    <citation type="journal article" date="2023" name="Mol. Biol. Evol.">
        <title>Third-Generation Sequencing Reveals the Adaptive Role of the Epigenome in Three Deep-Sea Polychaetes.</title>
        <authorList>
            <person name="Perez M."/>
            <person name="Aroh O."/>
            <person name="Sun Y."/>
            <person name="Lan Y."/>
            <person name="Juniper S.K."/>
            <person name="Young C.R."/>
            <person name="Angers B."/>
            <person name="Qian P.Y."/>
        </authorList>
    </citation>
    <scope>NUCLEOTIDE SEQUENCE</scope>
    <source>
        <strain evidence="13">P08H-3</strain>
    </source>
</reference>
<dbReference type="Proteomes" id="UP001208570">
    <property type="component" value="Unassembled WGS sequence"/>
</dbReference>
<evidence type="ECO:0000256" key="7">
    <source>
        <dbReference type="ARBA" id="ARBA00023069"/>
    </source>
</evidence>
<evidence type="ECO:0000256" key="8">
    <source>
        <dbReference type="ARBA" id="ARBA00023136"/>
    </source>
</evidence>
<evidence type="ECO:0000256" key="12">
    <source>
        <dbReference type="SAM" id="Phobius"/>
    </source>
</evidence>
<keyword evidence="9" id="KW-0325">Glycoprotein</keyword>
<keyword evidence="14" id="KW-1185">Reference proteome</keyword>
<accession>A0AAD9N5B1</accession>
<dbReference type="Pfam" id="PF10149">
    <property type="entry name" value="TM231"/>
    <property type="match status" value="1"/>
</dbReference>
<evidence type="ECO:0000313" key="13">
    <source>
        <dbReference type="EMBL" id="KAK2155993.1"/>
    </source>
</evidence>
<evidence type="ECO:0000256" key="5">
    <source>
        <dbReference type="ARBA" id="ARBA00022692"/>
    </source>
</evidence>
<feature type="transmembrane region" description="Helical" evidence="12">
    <location>
        <begin position="223"/>
        <end position="242"/>
    </location>
</feature>
<dbReference type="GO" id="GO:0060271">
    <property type="term" value="P:cilium assembly"/>
    <property type="evidence" value="ECO:0007669"/>
    <property type="project" value="TreeGrafter"/>
</dbReference>
<evidence type="ECO:0000256" key="4">
    <source>
        <dbReference type="ARBA" id="ARBA00022475"/>
    </source>
</evidence>
<evidence type="ECO:0000256" key="6">
    <source>
        <dbReference type="ARBA" id="ARBA00022989"/>
    </source>
</evidence>
<protein>
    <recommendedName>
        <fullName evidence="3">Transmembrane protein 231</fullName>
    </recommendedName>
</protein>
<keyword evidence="5 12" id="KW-0812">Transmembrane</keyword>
<keyword evidence="7" id="KW-0969">Cilium</keyword>
<evidence type="ECO:0000256" key="9">
    <source>
        <dbReference type="ARBA" id="ARBA00023180"/>
    </source>
</evidence>
<name>A0AAD9N5B1_9ANNE</name>
<organism evidence="13 14">
    <name type="scientific">Paralvinella palmiformis</name>
    <dbReference type="NCBI Taxonomy" id="53620"/>
    <lineage>
        <taxon>Eukaryota</taxon>
        <taxon>Metazoa</taxon>
        <taxon>Spiralia</taxon>
        <taxon>Lophotrochozoa</taxon>
        <taxon>Annelida</taxon>
        <taxon>Polychaeta</taxon>
        <taxon>Sedentaria</taxon>
        <taxon>Canalipalpata</taxon>
        <taxon>Terebellida</taxon>
        <taxon>Terebelliformia</taxon>
        <taxon>Alvinellidae</taxon>
        <taxon>Paralvinella</taxon>
    </lineage>
</organism>
<dbReference type="EMBL" id="JAODUP010000224">
    <property type="protein sequence ID" value="KAK2155993.1"/>
    <property type="molecule type" value="Genomic_DNA"/>
</dbReference>
<comment type="subcellular location">
    <subcellularLocation>
        <location evidence="1">Cell projection</location>
        <location evidence="1">Cilium membrane</location>
        <topology evidence="1">Multi-pass membrane protein</topology>
    </subcellularLocation>
</comment>
<comment type="function">
    <text evidence="11">Transmembrane component of the tectonic-like complex, a complex localized at the transition zone of primary cilia and acting as a barrier that prevents diffusion of transmembrane proteins between the cilia and plasma membranes. Required for ciliogenesis and sonic hedgehog/SHH signaling.</text>
</comment>
<feature type="transmembrane region" description="Helical" evidence="12">
    <location>
        <begin position="20"/>
        <end position="41"/>
    </location>
</feature>
<evidence type="ECO:0000256" key="3">
    <source>
        <dbReference type="ARBA" id="ARBA00015087"/>
    </source>
</evidence>
<evidence type="ECO:0000313" key="14">
    <source>
        <dbReference type="Proteomes" id="UP001208570"/>
    </source>
</evidence>
<dbReference type="PANTHER" id="PTHR14605">
    <property type="entry name" value="CHST5 PROTEIN"/>
    <property type="match status" value="1"/>
</dbReference>
<keyword evidence="4" id="KW-1003">Cell membrane</keyword>
<evidence type="ECO:0000256" key="2">
    <source>
        <dbReference type="ARBA" id="ARBA00009082"/>
    </source>
</evidence>
<evidence type="ECO:0000256" key="10">
    <source>
        <dbReference type="ARBA" id="ARBA00023273"/>
    </source>
</evidence>
<dbReference type="GO" id="GO:0032880">
    <property type="term" value="P:regulation of protein localization"/>
    <property type="evidence" value="ECO:0007669"/>
    <property type="project" value="TreeGrafter"/>
</dbReference>
<evidence type="ECO:0000256" key="1">
    <source>
        <dbReference type="ARBA" id="ARBA00004272"/>
    </source>
</evidence>
<keyword evidence="6 12" id="KW-1133">Transmembrane helix</keyword>
<comment type="similarity">
    <text evidence="2">Belongs to the TMEM231 family.</text>
</comment>
<gene>
    <name evidence="13" type="ORF">LSH36_224g03026</name>
</gene>
<evidence type="ECO:0000256" key="11">
    <source>
        <dbReference type="ARBA" id="ARBA00024803"/>
    </source>
</evidence>
<keyword evidence="8 12" id="KW-0472">Membrane</keyword>
<dbReference type="GO" id="GO:0035869">
    <property type="term" value="C:ciliary transition zone"/>
    <property type="evidence" value="ECO:0007669"/>
    <property type="project" value="TreeGrafter"/>
</dbReference>
<dbReference type="GO" id="GO:0060170">
    <property type="term" value="C:ciliary membrane"/>
    <property type="evidence" value="ECO:0007669"/>
    <property type="project" value="UniProtKB-SubCell"/>
</dbReference>
<dbReference type="AlphaFoldDB" id="A0AAD9N5B1"/>
<dbReference type="PANTHER" id="PTHR14605:SF1">
    <property type="entry name" value="TRANSMEMBRANE PROTEIN 231"/>
    <property type="match status" value="1"/>
</dbReference>
<comment type="caution">
    <text evidence="13">The sequence shown here is derived from an EMBL/GenBank/DDBJ whole genome shotgun (WGS) entry which is preliminary data.</text>
</comment>
<proteinExistence type="inferred from homology"/>
<dbReference type="InterPro" id="IPR019306">
    <property type="entry name" value="TMEM231"/>
</dbReference>
<sequence length="268" mass="31674">MAVYEVYTHPELRRYKTHIFSKATVFQLICIALTWIPPLLIGLRSQGFWQRVDNFIEQPEIHFKHQLMLELQTSLDGDYIMWSTFANLNNLQMDHLRVPVVKSREEDVNHDGLKDLLHIQIEVPLMDSEQVYSLKLLLIFDYILEESIINQTSIFAKDFEWSQILASYSARNLSTVLTGSYPIWMSGRGAGKPFVVNATIRYPVEYRILYPLFSMYYPGFWQLIKFGWVQYSTLLIVFWFILQRIKVFVFSNQLIPTIVERPFKEKTN</sequence>